<feature type="region of interest" description="Disordered" evidence="1">
    <location>
        <begin position="376"/>
        <end position="395"/>
    </location>
</feature>
<dbReference type="AlphaFoldDB" id="A0AA38WK78"/>
<dbReference type="Proteomes" id="UP001172457">
    <property type="component" value="Chromosome 4"/>
</dbReference>
<accession>A0AA38WK78</accession>
<keyword evidence="3" id="KW-1185">Reference proteome</keyword>
<gene>
    <name evidence="2" type="ORF">OSB04_015511</name>
</gene>
<evidence type="ECO:0000313" key="2">
    <source>
        <dbReference type="EMBL" id="KAJ9551466.1"/>
    </source>
</evidence>
<evidence type="ECO:0000313" key="3">
    <source>
        <dbReference type="Proteomes" id="UP001172457"/>
    </source>
</evidence>
<protein>
    <submittedName>
        <fullName evidence="2">Uncharacterized protein</fullName>
    </submittedName>
</protein>
<evidence type="ECO:0000256" key="1">
    <source>
        <dbReference type="SAM" id="MobiDB-lite"/>
    </source>
</evidence>
<feature type="compositionally biased region" description="Basic residues" evidence="1">
    <location>
        <begin position="43"/>
        <end position="54"/>
    </location>
</feature>
<dbReference type="PANTHER" id="PTHR34546:SF3">
    <property type="entry name" value="OS06G0153600 PROTEIN"/>
    <property type="match status" value="1"/>
</dbReference>
<feature type="compositionally biased region" description="Pro residues" evidence="1">
    <location>
        <begin position="378"/>
        <end position="388"/>
    </location>
</feature>
<feature type="region of interest" description="Disordered" evidence="1">
    <location>
        <begin position="29"/>
        <end position="99"/>
    </location>
</feature>
<feature type="compositionally biased region" description="Pro residues" evidence="1">
    <location>
        <begin position="67"/>
        <end position="76"/>
    </location>
</feature>
<feature type="compositionally biased region" description="Polar residues" evidence="1">
    <location>
        <begin position="29"/>
        <end position="40"/>
    </location>
</feature>
<comment type="caution">
    <text evidence="2">The sequence shown here is derived from an EMBL/GenBank/DDBJ whole genome shotgun (WGS) entry which is preliminary data.</text>
</comment>
<organism evidence="2 3">
    <name type="scientific">Centaurea solstitialis</name>
    <name type="common">yellow star-thistle</name>
    <dbReference type="NCBI Taxonomy" id="347529"/>
    <lineage>
        <taxon>Eukaryota</taxon>
        <taxon>Viridiplantae</taxon>
        <taxon>Streptophyta</taxon>
        <taxon>Embryophyta</taxon>
        <taxon>Tracheophyta</taxon>
        <taxon>Spermatophyta</taxon>
        <taxon>Magnoliopsida</taxon>
        <taxon>eudicotyledons</taxon>
        <taxon>Gunneridae</taxon>
        <taxon>Pentapetalae</taxon>
        <taxon>asterids</taxon>
        <taxon>campanulids</taxon>
        <taxon>Asterales</taxon>
        <taxon>Asteraceae</taxon>
        <taxon>Carduoideae</taxon>
        <taxon>Cardueae</taxon>
        <taxon>Centaureinae</taxon>
        <taxon>Centaurea</taxon>
    </lineage>
</organism>
<reference evidence="2" key="1">
    <citation type="submission" date="2023-03" db="EMBL/GenBank/DDBJ databases">
        <title>Chromosome-scale reference genome and RAD-based genetic map of yellow starthistle (Centaurea solstitialis) reveal putative structural variation and QTLs associated with invader traits.</title>
        <authorList>
            <person name="Reatini B."/>
            <person name="Cang F.A."/>
            <person name="Jiang Q."/>
            <person name="Mckibben M.T.W."/>
            <person name="Barker M.S."/>
            <person name="Rieseberg L.H."/>
            <person name="Dlugosch K.M."/>
        </authorList>
    </citation>
    <scope>NUCLEOTIDE SEQUENCE</scope>
    <source>
        <strain evidence="2">CAN-66</strain>
        <tissue evidence="2">Leaf</tissue>
    </source>
</reference>
<proteinExistence type="predicted"/>
<feature type="compositionally biased region" description="Acidic residues" evidence="1">
    <location>
        <begin position="127"/>
        <end position="146"/>
    </location>
</feature>
<sequence>MDPYYEQRLRDEVIYLHSLWHRGPPSRSLPYSNLQPFNSTNFKKQKKKNSKLNKKVGSFSGKEWPVKPTPADPPLTPSGWPELKLKPNPLQTPRLPTPEDLEKYNWNQVEQRALKAAKEFFARNGEDSDEDDEIDDMDDDDDDEDDVKDEEYDFFLKLVNEDEELKSYYVKHCGGGGEFSCLVCGGANGKFRKRFKDCVALVQHSTRIAKTKRLRSHRAYGKVVCEVLGWDIDRLPSSIVADCKGNDGNADKDVNNGGETASLNKIVDNGESDLLVDPNGKVHDVLETVDDESMVCEVSDVLCNIGLIKIFDFVDLYAFEIEIDDILLWFDGMLRDLSGVANVEEETTDKQVLNESEGSARGAVTNLCRNLSSTMVLEPPPPQQPPPATVQLQTN</sequence>
<dbReference type="PANTHER" id="PTHR34546">
    <property type="entry name" value="OS06G0153600 PROTEIN"/>
    <property type="match status" value="1"/>
</dbReference>
<dbReference type="EMBL" id="JARYMX010000004">
    <property type="protein sequence ID" value="KAJ9551466.1"/>
    <property type="molecule type" value="Genomic_DNA"/>
</dbReference>
<name>A0AA38WK78_9ASTR</name>
<feature type="region of interest" description="Disordered" evidence="1">
    <location>
        <begin position="122"/>
        <end position="146"/>
    </location>
</feature>